<name>A0A915HZJ7_ROMCU</name>
<organism evidence="1 2">
    <name type="scientific">Romanomermis culicivorax</name>
    <name type="common">Nematode worm</name>
    <dbReference type="NCBI Taxonomy" id="13658"/>
    <lineage>
        <taxon>Eukaryota</taxon>
        <taxon>Metazoa</taxon>
        <taxon>Ecdysozoa</taxon>
        <taxon>Nematoda</taxon>
        <taxon>Enoplea</taxon>
        <taxon>Dorylaimia</taxon>
        <taxon>Mermithida</taxon>
        <taxon>Mermithoidea</taxon>
        <taxon>Mermithidae</taxon>
        <taxon>Romanomermis</taxon>
    </lineage>
</organism>
<keyword evidence="1" id="KW-1185">Reference proteome</keyword>
<evidence type="ECO:0000313" key="2">
    <source>
        <dbReference type="WBParaSite" id="nRc.2.0.1.t07305-RA"/>
    </source>
</evidence>
<dbReference type="Proteomes" id="UP000887565">
    <property type="component" value="Unplaced"/>
</dbReference>
<sequence length="116" mass="12989">GFSSSRFCKRRTCPGPTLRRHFQLRVRSIDIQVWIACPNETGRRCVGKVGCQIVDQQTAAAPNISWYFEWINHAHGAQTGNVGNGPIKLAITEFLQGGSILDHYFATIVGYINKLR</sequence>
<proteinExistence type="predicted"/>
<accession>A0A915HZJ7</accession>
<reference evidence="2" key="1">
    <citation type="submission" date="2022-11" db="UniProtKB">
        <authorList>
            <consortium name="WormBaseParasite"/>
        </authorList>
    </citation>
    <scope>IDENTIFICATION</scope>
</reference>
<dbReference type="WBParaSite" id="nRc.2.0.1.t07305-RA">
    <property type="protein sequence ID" value="nRc.2.0.1.t07305-RA"/>
    <property type="gene ID" value="nRc.2.0.1.g07305"/>
</dbReference>
<protein>
    <submittedName>
        <fullName evidence="2">Uncharacterized protein</fullName>
    </submittedName>
</protein>
<dbReference type="AlphaFoldDB" id="A0A915HZJ7"/>
<evidence type="ECO:0000313" key="1">
    <source>
        <dbReference type="Proteomes" id="UP000887565"/>
    </source>
</evidence>